<keyword evidence="5 7" id="KW-1133">Transmembrane helix</keyword>
<feature type="transmembrane region" description="Helical" evidence="7">
    <location>
        <begin position="113"/>
        <end position="133"/>
    </location>
</feature>
<evidence type="ECO:0000256" key="5">
    <source>
        <dbReference type="ARBA" id="ARBA00022989"/>
    </source>
</evidence>
<dbReference type="Pfam" id="PF00528">
    <property type="entry name" value="BPD_transp_1"/>
    <property type="match status" value="1"/>
</dbReference>
<evidence type="ECO:0000256" key="1">
    <source>
        <dbReference type="ARBA" id="ARBA00004651"/>
    </source>
</evidence>
<dbReference type="AlphaFoldDB" id="A0A418NFM2"/>
<keyword evidence="2 7" id="KW-0813">Transport</keyword>
<dbReference type="PANTHER" id="PTHR30193:SF37">
    <property type="entry name" value="INNER MEMBRANE ABC TRANSPORTER PERMEASE PROTEIN YCJO"/>
    <property type="match status" value="1"/>
</dbReference>
<proteinExistence type="inferred from homology"/>
<evidence type="ECO:0000256" key="2">
    <source>
        <dbReference type="ARBA" id="ARBA00022448"/>
    </source>
</evidence>
<reference evidence="9 10" key="1">
    <citation type="submission" date="2018-08" db="EMBL/GenBank/DDBJ databases">
        <title>Altererythrobacter sp.Ery1 and Ery12, the genome sequencing of novel strains in genus Alterythrobacter.</title>
        <authorList>
            <person name="Cheng H."/>
            <person name="Wu Y.-H."/>
            <person name="Fang C."/>
            <person name="Xu X.-W."/>
        </authorList>
    </citation>
    <scope>NUCLEOTIDE SEQUENCE [LARGE SCALE GENOMIC DNA]</scope>
    <source>
        <strain evidence="9 10">Ery1</strain>
    </source>
</reference>
<dbReference type="EMBL" id="QXFK01000018">
    <property type="protein sequence ID" value="RIV76896.1"/>
    <property type="molecule type" value="Genomic_DNA"/>
</dbReference>
<dbReference type="RefSeq" id="WP_119513954.1">
    <property type="nucleotide sequence ID" value="NZ_QXFK01000018.1"/>
</dbReference>
<feature type="transmembrane region" description="Helical" evidence="7">
    <location>
        <begin position="79"/>
        <end position="101"/>
    </location>
</feature>
<keyword evidence="4 7" id="KW-0812">Transmembrane</keyword>
<evidence type="ECO:0000313" key="9">
    <source>
        <dbReference type="EMBL" id="RIV76896.1"/>
    </source>
</evidence>
<dbReference type="InterPro" id="IPR051393">
    <property type="entry name" value="ABC_transporter_permease"/>
</dbReference>
<dbReference type="CDD" id="cd06261">
    <property type="entry name" value="TM_PBP2"/>
    <property type="match status" value="1"/>
</dbReference>
<feature type="transmembrane region" description="Helical" evidence="7">
    <location>
        <begin position="12"/>
        <end position="38"/>
    </location>
</feature>
<feature type="transmembrane region" description="Helical" evidence="7">
    <location>
        <begin position="264"/>
        <end position="290"/>
    </location>
</feature>
<feature type="domain" description="ABC transmembrane type-1" evidence="8">
    <location>
        <begin position="75"/>
        <end position="288"/>
    </location>
</feature>
<feature type="transmembrane region" description="Helical" evidence="7">
    <location>
        <begin position="215"/>
        <end position="236"/>
    </location>
</feature>
<comment type="caution">
    <text evidence="9">The sequence shown here is derived from an EMBL/GenBank/DDBJ whole genome shotgun (WGS) entry which is preliminary data.</text>
</comment>
<keyword evidence="6 7" id="KW-0472">Membrane</keyword>
<dbReference type="SUPFAM" id="SSF161098">
    <property type="entry name" value="MetI-like"/>
    <property type="match status" value="1"/>
</dbReference>
<dbReference type="InterPro" id="IPR035906">
    <property type="entry name" value="MetI-like_sf"/>
</dbReference>
<evidence type="ECO:0000259" key="8">
    <source>
        <dbReference type="PROSITE" id="PS50928"/>
    </source>
</evidence>
<dbReference type="PANTHER" id="PTHR30193">
    <property type="entry name" value="ABC TRANSPORTER PERMEASE PROTEIN"/>
    <property type="match status" value="1"/>
</dbReference>
<dbReference type="InterPro" id="IPR000515">
    <property type="entry name" value="MetI-like"/>
</dbReference>
<dbReference type="GO" id="GO:0055085">
    <property type="term" value="P:transmembrane transport"/>
    <property type="evidence" value="ECO:0007669"/>
    <property type="project" value="InterPro"/>
</dbReference>
<name>A0A418NFM2_9SPHN</name>
<accession>A0A418NFM2</accession>
<gene>
    <name evidence="9" type="ORF">D2V04_12230</name>
</gene>
<evidence type="ECO:0000313" key="10">
    <source>
        <dbReference type="Proteomes" id="UP000285092"/>
    </source>
</evidence>
<evidence type="ECO:0000256" key="3">
    <source>
        <dbReference type="ARBA" id="ARBA00022475"/>
    </source>
</evidence>
<dbReference type="PROSITE" id="PS50928">
    <property type="entry name" value="ABC_TM1"/>
    <property type="match status" value="1"/>
</dbReference>
<evidence type="ECO:0000256" key="7">
    <source>
        <dbReference type="RuleBase" id="RU363032"/>
    </source>
</evidence>
<dbReference type="Gene3D" id="1.10.3720.10">
    <property type="entry name" value="MetI-like"/>
    <property type="match status" value="1"/>
</dbReference>
<comment type="similarity">
    <text evidence="7">Belongs to the binding-protein-dependent transport system permease family.</text>
</comment>
<feature type="transmembrane region" description="Helical" evidence="7">
    <location>
        <begin position="161"/>
        <end position="186"/>
    </location>
</feature>
<organism evidence="9 10">
    <name type="scientific">Pelagerythrobacter aerophilus</name>
    <dbReference type="NCBI Taxonomy" id="2306995"/>
    <lineage>
        <taxon>Bacteria</taxon>
        <taxon>Pseudomonadati</taxon>
        <taxon>Pseudomonadota</taxon>
        <taxon>Alphaproteobacteria</taxon>
        <taxon>Sphingomonadales</taxon>
        <taxon>Erythrobacteraceae</taxon>
        <taxon>Pelagerythrobacter</taxon>
    </lineage>
</organism>
<dbReference type="OrthoDB" id="9785347at2"/>
<dbReference type="GO" id="GO:0005886">
    <property type="term" value="C:plasma membrane"/>
    <property type="evidence" value="ECO:0007669"/>
    <property type="project" value="UniProtKB-SubCell"/>
</dbReference>
<dbReference type="Proteomes" id="UP000285092">
    <property type="component" value="Unassembled WGS sequence"/>
</dbReference>
<protein>
    <submittedName>
        <fullName evidence="9">Sugar ABC transporter permease</fullName>
    </submittedName>
</protein>
<keyword evidence="3" id="KW-1003">Cell membrane</keyword>
<sequence>MSATGVKAERRAGWLFSAPALLAIALFFVLPTIASLALSLTDFDIYALADIRNLRFVGLDNYAELLADPLFWTALGNTLWFVVLGVPLVLVVSLAAALLVNERMVAWRPVWRVAFFAPYVATLVAAAVVWKYLLHTRYGLVNYVFGTLGLPTVDWLGDPHWAIPAITLFVVWKSFGYAMLIFLAALQTVPRDLVEAARIDGAGWWSRLRHVTLPALAPAAGLVTILTVIAMFQLFAEPYVMTEGGPAQSTITVLYLMFEEGFQWWNLGTGAAVAVVLFVCILAAALLPALAMRLLRVCRS</sequence>
<comment type="subcellular location">
    <subcellularLocation>
        <location evidence="1 7">Cell membrane</location>
        <topology evidence="1 7">Multi-pass membrane protein</topology>
    </subcellularLocation>
</comment>
<evidence type="ECO:0000256" key="6">
    <source>
        <dbReference type="ARBA" id="ARBA00023136"/>
    </source>
</evidence>
<evidence type="ECO:0000256" key="4">
    <source>
        <dbReference type="ARBA" id="ARBA00022692"/>
    </source>
</evidence>
<keyword evidence="10" id="KW-1185">Reference proteome</keyword>